<dbReference type="EMBL" id="BONK01000013">
    <property type="protein sequence ID" value="GIG22778.1"/>
    <property type="molecule type" value="Genomic_DNA"/>
</dbReference>
<dbReference type="Proteomes" id="UP000632740">
    <property type="component" value="Unassembled WGS sequence"/>
</dbReference>
<keyword evidence="1" id="KW-1133">Transmembrane helix</keyword>
<sequence>MPRLPTAVIAALTLVVGFAVAQSTGVRALGGIVLLAGVAWCAVRAWRPAGPARTVAVVVIGALCFVASHLLAPHLGAWPSVVLVAAVLGISTWVLVDRRTSGLLAQS</sequence>
<dbReference type="RefSeq" id="WP_203757793.1">
    <property type="nucleotide sequence ID" value="NZ_BONK01000013.1"/>
</dbReference>
<evidence type="ECO:0000313" key="3">
    <source>
        <dbReference type="Proteomes" id="UP000632740"/>
    </source>
</evidence>
<feature type="transmembrane region" description="Helical" evidence="1">
    <location>
        <begin position="77"/>
        <end position="96"/>
    </location>
</feature>
<feature type="transmembrane region" description="Helical" evidence="1">
    <location>
        <begin position="29"/>
        <end position="46"/>
    </location>
</feature>
<keyword evidence="1" id="KW-0812">Transmembrane</keyword>
<protein>
    <submittedName>
        <fullName evidence="2">Uncharacterized protein</fullName>
    </submittedName>
</protein>
<keyword evidence="1" id="KW-0472">Membrane</keyword>
<organism evidence="2 3">
    <name type="scientific">Cellulomonas chitinilytica</name>
    <dbReference type="NCBI Taxonomy" id="398759"/>
    <lineage>
        <taxon>Bacteria</taxon>
        <taxon>Bacillati</taxon>
        <taxon>Actinomycetota</taxon>
        <taxon>Actinomycetes</taxon>
        <taxon>Micrococcales</taxon>
        <taxon>Cellulomonadaceae</taxon>
        <taxon>Cellulomonas</taxon>
    </lineage>
</organism>
<keyword evidence="3" id="KW-1185">Reference proteome</keyword>
<evidence type="ECO:0000313" key="2">
    <source>
        <dbReference type="EMBL" id="GIG22778.1"/>
    </source>
</evidence>
<comment type="caution">
    <text evidence="2">The sequence shown here is derived from an EMBL/GenBank/DDBJ whole genome shotgun (WGS) entry which is preliminary data.</text>
</comment>
<feature type="transmembrane region" description="Helical" evidence="1">
    <location>
        <begin position="53"/>
        <end position="71"/>
    </location>
</feature>
<accession>A0A919U167</accession>
<evidence type="ECO:0000256" key="1">
    <source>
        <dbReference type="SAM" id="Phobius"/>
    </source>
</evidence>
<proteinExistence type="predicted"/>
<reference evidence="2" key="1">
    <citation type="submission" date="2021-01" db="EMBL/GenBank/DDBJ databases">
        <title>Whole genome shotgun sequence of Cellulomonas chitinilytica NBRC 110799.</title>
        <authorList>
            <person name="Komaki H."/>
            <person name="Tamura T."/>
        </authorList>
    </citation>
    <scope>NUCLEOTIDE SEQUENCE</scope>
    <source>
        <strain evidence="2">NBRC 110799</strain>
    </source>
</reference>
<dbReference type="AlphaFoldDB" id="A0A919U167"/>
<gene>
    <name evidence="2" type="ORF">Cch01nite_35020</name>
</gene>
<name>A0A919U167_9CELL</name>